<dbReference type="FunCoup" id="A0A543ARF4">
    <property type="interactions" value="3"/>
</dbReference>
<feature type="domain" description="PII-uridylyltransferase/Glutamine-synthetase adenylyltransferase" evidence="8">
    <location>
        <begin position="751"/>
        <end position="893"/>
    </location>
</feature>
<evidence type="ECO:0000259" key="7">
    <source>
        <dbReference type="Pfam" id="PF03710"/>
    </source>
</evidence>
<dbReference type="PANTHER" id="PTHR30621">
    <property type="entry name" value="GLUTAMINE SYNTHETASE ADENYLYLTRANSFERASE"/>
    <property type="match status" value="1"/>
</dbReference>
<evidence type="ECO:0000256" key="4">
    <source>
        <dbReference type="ARBA" id="ARBA00022840"/>
    </source>
</evidence>
<keyword evidence="6" id="KW-0511">Multifunctional enzyme</keyword>
<dbReference type="Pfam" id="PF08335">
    <property type="entry name" value="GlnD_UR_UTase"/>
    <property type="match status" value="2"/>
</dbReference>
<dbReference type="AlphaFoldDB" id="A0A543ARF4"/>
<dbReference type="GO" id="GO:0008882">
    <property type="term" value="F:[glutamate-ammonia-ligase] adenylyltransferase activity"/>
    <property type="evidence" value="ECO:0007669"/>
    <property type="project" value="InterPro"/>
</dbReference>
<keyword evidence="5" id="KW-0460">Magnesium</keyword>
<evidence type="ECO:0000256" key="2">
    <source>
        <dbReference type="ARBA" id="ARBA00022695"/>
    </source>
</evidence>
<organism evidence="9 10">
    <name type="scientific">Stackebrandtia endophytica</name>
    <dbReference type="NCBI Taxonomy" id="1496996"/>
    <lineage>
        <taxon>Bacteria</taxon>
        <taxon>Bacillati</taxon>
        <taxon>Actinomycetota</taxon>
        <taxon>Actinomycetes</taxon>
        <taxon>Glycomycetales</taxon>
        <taxon>Glycomycetaceae</taxon>
        <taxon>Stackebrandtia</taxon>
    </lineage>
</organism>
<dbReference type="RefSeq" id="WP_142034822.1">
    <property type="nucleotide sequence ID" value="NZ_VFOW01000001.1"/>
</dbReference>
<dbReference type="InParanoid" id="A0A543ARF4"/>
<keyword evidence="9" id="KW-0436">Ligase</keyword>
<dbReference type="Gene3D" id="1.20.120.330">
    <property type="entry name" value="Nucleotidyltransferases domain 2"/>
    <property type="match status" value="2"/>
</dbReference>
<dbReference type="InterPro" id="IPR023057">
    <property type="entry name" value="GlnE"/>
</dbReference>
<name>A0A543ARF4_9ACTN</name>
<protein>
    <submittedName>
        <fullName evidence="9">Glutamate-ammonia-ligase adenylyltransferase</fullName>
    </submittedName>
</protein>
<evidence type="ECO:0000256" key="3">
    <source>
        <dbReference type="ARBA" id="ARBA00022741"/>
    </source>
</evidence>
<dbReference type="GO" id="GO:0016874">
    <property type="term" value="F:ligase activity"/>
    <property type="evidence" value="ECO:0007669"/>
    <property type="project" value="UniProtKB-KW"/>
</dbReference>
<dbReference type="Pfam" id="PF03710">
    <property type="entry name" value="GlnE"/>
    <property type="match status" value="2"/>
</dbReference>
<dbReference type="OrthoDB" id="9759366at2"/>
<evidence type="ECO:0000259" key="8">
    <source>
        <dbReference type="Pfam" id="PF08335"/>
    </source>
</evidence>
<evidence type="ECO:0000256" key="6">
    <source>
        <dbReference type="ARBA" id="ARBA00023268"/>
    </source>
</evidence>
<keyword evidence="3" id="KW-0547">Nucleotide-binding</keyword>
<feature type="domain" description="PII-uridylyltransferase/Glutamine-synthetase adenylyltransferase" evidence="8">
    <location>
        <begin position="258"/>
        <end position="396"/>
    </location>
</feature>
<evidence type="ECO:0000313" key="10">
    <source>
        <dbReference type="Proteomes" id="UP000317043"/>
    </source>
</evidence>
<dbReference type="InterPro" id="IPR013546">
    <property type="entry name" value="PII_UdlTrfase/GS_AdlTrfase"/>
</dbReference>
<dbReference type="SUPFAM" id="SSF81301">
    <property type="entry name" value="Nucleotidyltransferase"/>
    <property type="match status" value="2"/>
</dbReference>
<keyword evidence="2 9" id="KW-0548">Nucleotidyltransferase</keyword>
<evidence type="ECO:0000256" key="1">
    <source>
        <dbReference type="ARBA" id="ARBA00022679"/>
    </source>
</evidence>
<dbReference type="GO" id="GO:0000820">
    <property type="term" value="P:regulation of glutamine family amino acid metabolic process"/>
    <property type="evidence" value="ECO:0007669"/>
    <property type="project" value="TreeGrafter"/>
</dbReference>
<comment type="caution">
    <text evidence="9">The sequence shown here is derived from an EMBL/GenBank/DDBJ whole genome shotgun (WGS) entry which is preliminary data.</text>
</comment>
<gene>
    <name evidence="9" type="ORF">FB566_0658</name>
</gene>
<feature type="domain" description="Glutamate-ammonia ligase adenylyltransferase repeated" evidence="7">
    <location>
        <begin position="502"/>
        <end position="727"/>
    </location>
</feature>
<dbReference type="EMBL" id="VFOW01000001">
    <property type="protein sequence ID" value="TQL75162.1"/>
    <property type="molecule type" value="Genomic_DNA"/>
</dbReference>
<dbReference type="PANTHER" id="PTHR30621:SF0">
    <property type="entry name" value="BIFUNCTIONAL GLUTAMINE SYNTHETASE ADENYLYLTRANSFERASE_ADENYLYL-REMOVING ENZYME"/>
    <property type="match status" value="1"/>
</dbReference>
<keyword evidence="10" id="KW-1185">Reference proteome</keyword>
<sequence length="896" mass="98783">MSDLSRHQLTRLIDADDTVAEALAADTQLDKRVKAVLAASETLGDHLIANPGSWRYLRQDGLDLSELADADSVLALQLAYRGQLLRICALDLVSGLDVGEVGRRLSDLADATLAAALRLAQHEQPATDDGARLAVIAMGKCGARELNYVSDVDVLFVADGDLNQATAWAIRIMSICAAVAWPVDAGLRPEGRSGALVRTVESYLAYYRRWAHTWEFQALMKARPAAGDVGLGARWLDEVSPLIWQTADTGEVVNEIRAMRRRVVAELPKSDADREIKLGRGGLRDIEFAVQLMQLVHGRNDPALRVAGTLEALDALTGGGYLARTDGEALRETYRWLRVVEHRLQLQKLRRTHRIPAEREPLHWLARGLGYRDIAGFQEDWRRHAGTARRLHEKLFYRPLLEAVAEVPSQGLRLTPDAARTRLVALGFADPDGALRHISTLISGVSRTAAIQRTLLPVLLAEFAEAPEPDRGLLAYRTVSERLGRSDWYLRLLRDGGPISLRLARILATSRYITDLLLRDPAALRLLASDADLRPNNAIVLREGMGAAAARHGDPEKAVAAIRAIRRRELFRIACADILDLLDVISVGEALSDLCDAVLHTALHVARRAKDSTVPLAIIGMGRLGGRETSYASDADVLFVHGGQSSDDSAEAVAVIEFMRDLLSTPSHEPALRLDADLRPEGRQGPLVRTLDAYRRYYARWSRPWESQALLRARFTAGDEELGDRFMKLVDTIRYPEDGLTSEQLIELRRIKARVDTERLPRGIDRERHVKLGPGGLTDVEWSVQLLQLQHANAIPALRTTSTLTALTAATDAELIDDEVAPELRQAWINASQIRDALTLASGKPSDQLPSQGRDLAGLLSVLGHNGDADPGEFVDAYLRTARHAHNASEQIFYDE</sequence>
<dbReference type="CDD" id="cd05401">
    <property type="entry name" value="NT_GlnE_GlnD_like"/>
    <property type="match status" value="2"/>
</dbReference>
<proteinExistence type="predicted"/>
<evidence type="ECO:0000256" key="5">
    <source>
        <dbReference type="ARBA" id="ARBA00022842"/>
    </source>
</evidence>
<dbReference type="InterPro" id="IPR043519">
    <property type="entry name" value="NT_sf"/>
</dbReference>
<dbReference type="GO" id="GO:0005524">
    <property type="term" value="F:ATP binding"/>
    <property type="evidence" value="ECO:0007669"/>
    <property type="project" value="UniProtKB-KW"/>
</dbReference>
<dbReference type="InterPro" id="IPR005190">
    <property type="entry name" value="GlnE_rpt_dom"/>
</dbReference>
<accession>A0A543ARF4</accession>
<feature type="domain" description="Glutamate-ammonia ligase adenylyltransferase repeated" evidence="7">
    <location>
        <begin position="76"/>
        <end position="235"/>
    </location>
</feature>
<reference evidence="9 10" key="1">
    <citation type="submission" date="2019-06" db="EMBL/GenBank/DDBJ databases">
        <title>Sequencing the genomes of 1000 actinobacteria strains.</title>
        <authorList>
            <person name="Klenk H.-P."/>
        </authorList>
    </citation>
    <scope>NUCLEOTIDE SEQUENCE [LARGE SCALE GENOMIC DNA]</scope>
    <source>
        <strain evidence="9 10">DSM 45928</strain>
    </source>
</reference>
<dbReference type="Proteomes" id="UP000317043">
    <property type="component" value="Unassembled WGS sequence"/>
</dbReference>
<dbReference type="SUPFAM" id="SSF81593">
    <property type="entry name" value="Nucleotidyltransferase substrate binding subunit/domain"/>
    <property type="match status" value="2"/>
</dbReference>
<keyword evidence="1 9" id="KW-0808">Transferase</keyword>
<dbReference type="GO" id="GO:0005829">
    <property type="term" value="C:cytosol"/>
    <property type="evidence" value="ECO:0007669"/>
    <property type="project" value="TreeGrafter"/>
</dbReference>
<keyword evidence="4" id="KW-0067">ATP-binding</keyword>
<dbReference type="NCBIfam" id="NF010707">
    <property type="entry name" value="PRK14109.1"/>
    <property type="match status" value="1"/>
</dbReference>
<dbReference type="Gene3D" id="3.30.460.10">
    <property type="entry name" value="Beta Polymerase, domain 2"/>
    <property type="match status" value="2"/>
</dbReference>
<evidence type="ECO:0000313" key="9">
    <source>
        <dbReference type="EMBL" id="TQL75162.1"/>
    </source>
</evidence>